<accession>A0A3M6Q7R7</accession>
<comment type="subcellular location">
    <subcellularLocation>
        <location evidence="1 10">Cell outer membrane</location>
        <topology evidence="1 10">Multi-pass membrane protein</topology>
    </subcellularLocation>
</comment>
<dbReference type="InterPro" id="IPR000531">
    <property type="entry name" value="Beta-barrel_TonB"/>
</dbReference>
<dbReference type="GO" id="GO:0009279">
    <property type="term" value="C:cell outer membrane"/>
    <property type="evidence" value="ECO:0007669"/>
    <property type="project" value="UniProtKB-SubCell"/>
</dbReference>
<dbReference type="Pfam" id="PF00593">
    <property type="entry name" value="TonB_dep_Rec_b-barrel"/>
    <property type="match status" value="1"/>
</dbReference>
<dbReference type="Gene3D" id="2.40.170.20">
    <property type="entry name" value="TonB-dependent receptor, beta-barrel domain"/>
    <property type="match status" value="1"/>
</dbReference>
<name>A0A3M6Q7R7_9BURK</name>
<dbReference type="InterPro" id="IPR037066">
    <property type="entry name" value="Plug_dom_sf"/>
</dbReference>
<evidence type="ECO:0000256" key="8">
    <source>
        <dbReference type="ARBA" id="ARBA00023170"/>
    </source>
</evidence>
<evidence type="ECO:0000313" key="15">
    <source>
        <dbReference type="EMBL" id="RMW99202.1"/>
    </source>
</evidence>
<dbReference type="GO" id="GO:0038023">
    <property type="term" value="F:signaling receptor activity"/>
    <property type="evidence" value="ECO:0007669"/>
    <property type="project" value="InterPro"/>
</dbReference>
<evidence type="ECO:0000256" key="11">
    <source>
        <dbReference type="RuleBase" id="RU003357"/>
    </source>
</evidence>
<evidence type="ECO:0000256" key="5">
    <source>
        <dbReference type="ARBA" id="ARBA00022692"/>
    </source>
</evidence>
<feature type="domain" description="TonB-dependent receptor-like beta-barrel" evidence="13">
    <location>
        <begin position="246"/>
        <end position="677"/>
    </location>
</feature>
<dbReference type="GO" id="GO:0015344">
    <property type="term" value="F:siderophore uptake transmembrane transporter activity"/>
    <property type="evidence" value="ECO:0007669"/>
    <property type="project" value="TreeGrafter"/>
</dbReference>
<keyword evidence="3 10" id="KW-0813">Transport</keyword>
<dbReference type="AlphaFoldDB" id="A0A3M6Q7R7"/>
<keyword evidence="9 10" id="KW-0998">Cell outer membrane</keyword>
<evidence type="ECO:0000256" key="12">
    <source>
        <dbReference type="SAM" id="SignalP"/>
    </source>
</evidence>
<sequence length="707" mass="76300">MPAIIAKALAPMGVLLAATSAGAADAARELPAVTVLAAQPSAAAGLNQHAPADTGSRLGLTPRQTPASVSVIGSAQMAARHLTRAQDAVLALPGMGESPSPGNGSTSLSARGFTGHSSVAQLVDGTRLAVAAGTVSYPFSTWPLESVQVLRGPASVLQGDGTIGAVVNYVTRKPLFDRSERQAFLTLGQHKQVHGGVGLRGPLSDTLAYSAWLDAARSDGVRRDSAYDRQNASLALTARPNARFAATLAFDGGHNDADTYFGTPVQGQAVPRQWQRLSFNVEDAQVKYRDQVWRLRLHYDAAPGVQLRNESYHLRSSRQWRNVEDYTYNSATGLVDRADFIAIGHELKQSGNRLEVQAQGQVAGLSHKLVAGLEAWRADLDHFNNSPYGGADSVDPARIVPGRFHSPDPFGLGHRTRLSTTALFAESHWTLTPQWTVLGGLRADRIRVRTQNMRALDAPRQIRYTPVTGRLGAVWQASEAVALYGQFATGTDPQGSALSVPRDKNAELTRGRQWEIGAKGELPAIHGEWSVALYDIRKSRIPTRNPYRPAVTEQIGSQSSRGIELALAAEPLPGWTLDANLALLRARYGQYHSATRSGQLISYGGNVVSGAPERIFNLWSGWQLHPQWQLSAGLRHQGRRPGNPANSRWLPSYTVLNAALTWQPQPQASLSLSVQNLADRVYPLSGGSTRWLLGAPRTVSLTGRFTF</sequence>
<comment type="caution">
    <text evidence="15">The sequence shown here is derived from an EMBL/GenBank/DDBJ whole genome shotgun (WGS) entry which is preliminary data.</text>
</comment>
<dbReference type="CDD" id="cd01347">
    <property type="entry name" value="ligand_gated_channel"/>
    <property type="match status" value="1"/>
</dbReference>
<dbReference type="PROSITE" id="PS52016">
    <property type="entry name" value="TONB_DEPENDENT_REC_3"/>
    <property type="match status" value="1"/>
</dbReference>
<feature type="signal peptide" evidence="12">
    <location>
        <begin position="1"/>
        <end position="23"/>
    </location>
</feature>
<dbReference type="Proteomes" id="UP000267521">
    <property type="component" value="Unassembled WGS sequence"/>
</dbReference>
<evidence type="ECO:0000259" key="14">
    <source>
        <dbReference type="Pfam" id="PF07715"/>
    </source>
</evidence>
<organism evidence="15 16">
    <name type="scientific">Allofranklinella schreckenbergeri</name>
    <dbReference type="NCBI Taxonomy" id="1076744"/>
    <lineage>
        <taxon>Bacteria</taxon>
        <taxon>Pseudomonadati</taxon>
        <taxon>Pseudomonadota</taxon>
        <taxon>Betaproteobacteria</taxon>
        <taxon>Burkholderiales</taxon>
        <taxon>Comamonadaceae</taxon>
        <taxon>Allofranklinella</taxon>
    </lineage>
</organism>
<dbReference type="NCBIfam" id="TIGR01783">
    <property type="entry name" value="TonB-siderophor"/>
    <property type="match status" value="1"/>
</dbReference>
<gene>
    <name evidence="15" type="ORF">EBQ26_05310</name>
</gene>
<evidence type="ECO:0000256" key="4">
    <source>
        <dbReference type="ARBA" id="ARBA00022452"/>
    </source>
</evidence>
<dbReference type="InterPro" id="IPR039426">
    <property type="entry name" value="TonB-dep_rcpt-like"/>
</dbReference>
<evidence type="ECO:0000256" key="9">
    <source>
        <dbReference type="ARBA" id="ARBA00023237"/>
    </source>
</evidence>
<reference evidence="15 16" key="1">
    <citation type="submission" date="2018-10" db="EMBL/GenBank/DDBJ databases">
        <title>Comamonadaceae CDC group NO-1 genome sequencing and assembly.</title>
        <authorList>
            <person name="Bernier A.-M."/>
            <person name="Bernard K."/>
        </authorList>
    </citation>
    <scope>NUCLEOTIDE SEQUENCE [LARGE SCALE GENOMIC DNA]</scope>
    <source>
        <strain evidence="15 16">NML970147</strain>
    </source>
</reference>
<evidence type="ECO:0000259" key="13">
    <source>
        <dbReference type="Pfam" id="PF00593"/>
    </source>
</evidence>
<comment type="similarity">
    <text evidence="2 10 11">Belongs to the TonB-dependent receptor family.</text>
</comment>
<evidence type="ECO:0000256" key="1">
    <source>
        <dbReference type="ARBA" id="ARBA00004571"/>
    </source>
</evidence>
<dbReference type="GO" id="GO:0015891">
    <property type="term" value="P:siderophore transport"/>
    <property type="evidence" value="ECO:0007669"/>
    <property type="project" value="InterPro"/>
</dbReference>
<dbReference type="Pfam" id="PF07715">
    <property type="entry name" value="Plug"/>
    <property type="match status" value="1"/>
</dbReference>
<dbReference type="InterPro" id="IPR012910">
    <property type="entry name" value="Plug_dom"/>
</dbReference>
<dbReference type="InterPro" id="IPR036942">
    <property type="entry name" value="Beta-barrel_TonB_sf"/>
</dbReference>
<keyword evidence="5 10" id="KW-0812">Transmembrane</keyword>
<keyword evidence="4 10" id="KW-1134">Transmembrane beta strand</keyword>
<protein>
    <submittedName>
        <fullName evidence="15">TonB-dependent receptor</fullName>
    </submittedName>
</protein>
<keyword evidence="12" id="KW-0732">Signal</keyword>
<dbReference type="SUPFAM" id="SSF56935">
    <property type="entry name" value="Porins"/>
    <property type="match status" value="1"/>
</dbReference>
<dbReference type="InterPro" id="IPR010105">
    <property type="entry name" value="TonB_sidphr_rcpt"/>
</dbReference>
<evidence type="ECO:0000313" key="16">
    <source>
        <dbReference type="Proteomes" id="UP000267521"/>
    </source>
</evidence>
<keyword evidence="6 11" id="KW-0798">TonB box</keyword>
<feature type="chain" id="PRO_5018091691" evidence="12">
    <location>
        <begin position="24"/>
        <end position="707"/>
    </location>
</feature>
<dbReference type="PANTHER" id="PTHR32552">
    <property type="entry name" value="FERRICHROME IRON RECEPTOR-RELATED"/>
    <property type="match status" value="1"/>
</dbReference>
<evidence type="ECO:0000256" key="10">
    <source>
        <dbReference type="PROSITE-ProRule" id="PRU01360"/>
    </source>
</evidence>
<proteinExistence type="inferred from homology"/>
<keyword evidence="7 10" id="KW-0472">Membrane</keyword>
<evidence type="ECO:0000256" key="6">
    <source>
        <dbReference type="ARBA" id="ARBA00023077"/>
    </source>
</evidence>
<keyword evidence="8 15" id="KW-0675">Receptor</keyword>
<evidence type="ECO:0000256" key="7">
    <source>
        <dbReference type="ARBA" id="ARBA00023136"/>
    </source>
</evidence>
<dbReference type="EMBL" id="RDQM01000005">
    <property type="protein sequence ID" value="RMW99202.1"/>
    <property type="molecule type" value="Genomic_DNA"/>
</dbReference>
<dbReference type="Gene3D" id="2.170.130.10">
    <property type="entry name" value="TonB-dependent receptor, plug domain"/>
    <property type="match status" value="1"/>
</dbReference>
<evidence type="ECO:0000256" key="3">
    <source>
        <dbReference type="ARBA" id="ARBA00022448"/>
    </source>
</evidence>
<dbReference type="PANTHER" id="PTHR32552:SF84">
    <property type="entry name" value="TONB-DEPENDENT RECEPTOR-RELATED"/>
    <property type="match status" value="1"/>
</dbReference>
<feature type="domain" description="TonB-dependent receptor plug" evidence="14">
    <location>
        <begin position="62"/>
        <end position="166"/>
    </location>
</feature>
<evidence type="ECO:0000256" key="2">
    <source>
        <dbReference type="ARBA" id="ARBA00009810"/>
    </source>
</evidence>